<evidence type="ECO:0000256" key="5">
    <source>
        <dbReference type="ARBA" id="ARBA00022989"/>
    </source>
</evidence>
<feature type="transmembrane region" description="Helical" evidence="7">
    <location>
        <begin position="34"/>
        <end position="55"/>
    </location>
</feature>
<keyword evidence="5 7" id="KW-1133">Transmembrane helix</keyword>
<dbReference type="PANTHER" id="PTHR11058:SF9">
    <property type="entry name" value="NADH-UBIQUINONE OXIDOREDUCTASE CHAIN 3"/>
    <property type="match status" value="1"/>
</dbReference>
<accession>X1JGM6</accession>
<evidence type="ECO:0000256" key="7">
    <source>
        <dbReference type="SAM" id="Phobius"/>
    </source>
</evidence>
<dbReference type="AlphaFoldDB" id="X1JGM6"/>
<dbReference type="Pfam" id="PF00507">
    <property type="entry name" value="Oxidored_q4"/>
    <property type="match status" value="1"/>
</dbReference>
<name>X1JGM6_9ZZZZ</name>
<evidence type="ECO:0000256" key="3">
    <source>
        <dbReference type="ARBA" id="ARBA00022448"/>
    </source>
</evidence>
<dbReference type="EMBL" id="BARV01002591">
    <property type="protein sequence ID" value="GAH93871.1"/>
    <property type="molecule type" value="Genomic_DNA"/>
</dbReference>
<evidence type="ECO:0000256" key="2">
    <source>
        <dbReference type="ARBA" id="ARBA00008472"/>
    </source>
</evidence>
<comment type="caution">
    <text evidence="8">The sequence shown here is derived from an EMBL/GenBank/DDBJ whole genome shotgun (WGS) entry which is preliminary data.</text>
</comment>
<comment type="subcellular location">
    <subcellularLocation>
        <location evidence="1">Membrane</location>
    </subcellularLocation>
</comment>
<evidence type="ECO:0000313" key="8">
    <source>
        <dbReference type="EMBL" id="GAH93871.1"/>
    </source>
</evidence>
<keyword evidence="6 7" id="KW-0472">Membrane</keyword>
<protein>
    <recommendedName>
        <fullName evidence="9">NADH-quinone oxidoreductase subunit</fullName>
    </recommendedName>
</protein>
<evidence type="ECO:0000256" key="1">
    <source>
        <dbReference type="ARBA" id="ARBA00004370"/>
    </source>
</evidence>
<dbReference type="InterPro" id="IPR000440">
    <property type="entry name" value="NADH_UbQ/plastoQ_OxRdtase_su3"/>
</dbReference>
<keyword evidence="4 7" id="KW-0812">Transmembrane</keyword>
<feature type="transmembrane region" description="Helical" evidence="7">
    <location>
        <begin position="61"/>
        <end position="83"/>
    </location>
</feature>
<dbReference type="GO" id="GO:0030964">
    <property type="term" value="C:NADH dehydrogenase complex"/>
    <property type="evidence" value="ECO:0007669"/>
    <property type="project" value="TreeGrafter"/>
</dbReference>
<keyword evidence="3" id="KW-0813">Transport</keyword>
<dbReference type="GO" id="GO:0008137">
    <property type="term" value="F:NADH dehydrogenase (ubiquinone) activity"/>
    <property type="evidence" value="ECO:0007669"/>
    <property type="project" value="InterPro"/>
</dbReference>
<dbReference type="InterPro" id="IPR038430">
    <property type="entry name" value="NDAH_ubi_oxred_su3_sf"/>
</dbReference>
<evidence type="ECO:0000256" key="4">
    <source>
        <dbReference type="ARBA" id="ARBA00022692"/>
    </source>
</evidence>
<reference evidence="8" key="1">
    <citation type="journal article" date="2014" name="Front. Microbiol.">
        <title>High frequency of phylogenetically diverse reductive dehalogenase-homologous genes in deep subseafloor sedimentary metagenomes.</title>
        <authorList>
            <person name="Kawai M."/>
            <person name="Futagami T."/>
            <person name="Toyoda A."/>
            <person name="Takaki Y."/>
            <person name="Nishi S."/>
            <person name="Hori S."/>
            <person name="Arai W."/>
            <person name="Tsubouchi T."/>
            <person name="Morono Y."/>
            <person name="Uchiyama I."/>
            <person name="Ito T."/>
            <person name="Fujiyama A."/>
            <person name="Inagaki F."/>
            <person name="Takami H."/>
        </authorList>
    </citation>
    <scope>NUCLEOTIDE SEQUENCE</scope>
    <source>
        <strain evidence="8">Expedition CK06-06</strain>
    </source>
</reference>
<sequence length="92" mass="10854">MQIVPYNPNPVKSSTFECGMETIGEAWVQFNFRYYFYALVFIALDVLVVFLYPWAVELRQLGLFGFIAVLIFISIIVVGYIYAWRKKVLEWK</sequence>
<dbReference type="Gene3D" id="1.20.58.1610">
    <property type="entry name" value="NADH:ubiquinone/plastoquinone oxidoreductase, chain 3"/>
    <property type="match status" value="1"/>
</dbReference>
<gene>
    <name evidence="8" type="ORF">S06H3_06620</name>
</gene>
<evidence type="ECO:0000256" key="6">
    <source>
        <dbReference type="ARBA" id="ARBA00023136"/>
    </source>
</evidence>
<comment type="similarity">
    <text evidence="2">Belongs to the complex I subunit 3 family.</text>
</comment>
<organism evidence="8">
    <name type="scientific">marine sediment metagenome</name>
    <dbReference type="NCBI Taxonomy" id="412755"/>
    <lineage>
        <taxon>unclassified sequences</taxon>
        <taxon>metagenomes</taxon>
        <taxon>ecological metagenomes</taxon>
    </lineage>
</organism>
<dbReference type="PANTHER" id="PTHR11058">
    <property type="entry name" value="NADH-UBIQUINONE OXIDOREDUCTASE CHAIN 3"/>
    <property type="match status" value="1"/>
</dbReference>
<proteinExistence type="inferred from homology"/>
<evidence type="ECO:0008006" key="9">
    <source>
        <dbReference type="Google" id="ProtNLM"/>
    </source>
</evidence>